<sequence length="125" mass="13928">MAGVNGDNEVPQETTTPTTQRDLQDAATWKKQRSALRQQITKTMRYLGNLVTDRGSRGSTSSLMKHLETLLAAATKIHTNLSTVEDQAENDRQDEFHLKYVELAGDALERGQQYLNSRVGEPPSV</sequence>
<evidence type="ECO:0000256" key="1">
    <source>
        <dbReference type="SAM" id="MobiDB-lite"/>
    </source>
</evidence>
<feature type="non-terminal residue" evidence="2">
    <location>
        <position position="125"/>
    </location>
</feature>
<comment type="caution">
    <text evidence="2">The sequence shown here is derived from an EMBL/GenBank/DDBJ whole genome shotgun (WGS) entry which is preliminary data.</text>
</comment>
<dbReference type="PANTHER" id="PTHR46903">
    <property type="entry name" value="C2H2-TYPE DOMAIN-CONTAINING PROTEIN"/>
    <property type="match status" value="1"/>
</dbReference>
<dbReference type="PANTHER" id="PTHR46903:SF1">
    <property type="entry name" value="CCHC-TYPE DOMAIN-CONTAINING PROTEIN"/>
    <property type="match status" value="1"/>
</dbReference>
<reference evidence="2 3" key="1">
    <citation type="submission" date="2016-03" db="EMBL/GenBank/DDBJ databases">
        <title>EvidentialGene: Evidence-directed Construction of Genes on Genomes.</title>
        <authorList>
            <person name="Gilbert D.G."/>
            <person name="Choi J.-H."/>
            <person name="Mockaitis K."/>
            <person name="Colbourne J."/>
            <person name="Pfrender M."/>
        </authorList>
    </citation>
    <scope>NUCLEOTIDE SEQUENCE [LARGE SCALE GENOMIC DNA]</scope>
    <source>
        <strain evidence="2 3">Xinb3</strain>
        <tissue evidence="2">Complete organism</tissue>
    </source>
</reference>
<name>A0A162BUV0_9CRUS</name>
<feature type="region of interest" description="Disordered" evidence="1">
    <location>
        <begin position="1"/>
        <end position="30"/>
    </location>
</feature>
<evidence type="ECO:0000313" key="3">
    <source>
        <dbReference type="Proteomes" id="UP000076858"/>
    </source>
</evidence>
<protein>
    <submittedName>
        <fullName evidence="2">Uncharacterized protein</fullName>
    </submittedName>
</protein>
<dbReference type="OrthoDB" id="7744478at2759"/>
<dbReference type="AlphaFoldDB" id="A0A162BUV0"/>
<dbReference type="Proteomes" id="UP000076858">
    <property type="component" value="Unassembled WGS sequence"/>
</dbReference>
<organism evidence="2 3">
    <name type="scientific">Daphnia magna</name>
    <dbReference type="NCBI Taxonomy" id="35525"/>
    <lineage>
        <taxon>Eukaryota</taxon>
        <taxon>Metazoa</taxon>
        <taxon>Ecdysozoa</taxon>
        <taxon>Arthropoda</taxon>
        <taxon>Crustacea</taxon>
        <taxon>Branchiopoda</taxon>
        <taxon>Diplostraca</taxon>
        <taxon>Cladocera</taxon>
        <taxon>Anomopoda</taxon>
        <taxon>Daphniidae</taxon>
        <taxon>Daphnia</taxon>
    </lineage>
</organism>
<keyword evidence="3" id="KW-1185">Reference proteome</keyword>
<dbReference type="EMBL" id="LRGB01020279">
    <property type="protein sequence ID" value="KZR97750.1"/>
    <property type="molecule type" value="Genomic_DNA"/>
</dbReference>
<accession>A0A162BUV0</accession>
<gene>
    <name evidence="2" type="ORF">APZ42_007208</name>
</gene>
<evidence type="ECO:0000313" key="2">
    <source>
        <dbReference type="EMBL" id="KZR97750.1"/>
    </source>
</evidence>
<proteinExistence type="predicted"/>